<keyword evidence="2" id="KW-0812">Transmembrane</keyword>
<feature type="region of interest" description="Disordered" evidence="1">
    <location>
        <begin position="373"/>
        <end position="419"/>
    </location>
</feature>
<comment type="caution">
    <text evidence="3">The sequence shown here is derived from an EMBL/GenBank/DDBJ whole genome shotgun (WGS) entry which is preliminary data.</text>
</comment>
<sequence>MLPNKCFSWYCKGTLAIAVTFGAIGGAACSVYIYRKCHILLRELKSAAEKSAKSRNEPLQQQAPDGRESQAPDERELSLQSKGEPHNRSCQNAPRPGFAGLAQTCAPPQQHYTLAQTATTAPVPKRRSAEQNENADAKIFLAALFRHHPYFYHYTDRYKQSIPPLLPAEPAATVMNPQLTQQEEQQGQQGQTSSPSSAPAVIEEKEQQQQQQQQQQNPQPGSSSQQDSPARSRASLSQQDIQSPQLLLQKPEGPSQSQPQRQQPGGPQTPPQFQWFEPQLHGLTLPEPAAEGHEMSAPEINPLGRRYDYQHAPLSPYHQHPQHFPIGFGRIQMAQAQTATIAPVARVAIVNAAAPVNACAASTIGARAQPVGARARPQRNGHIPAGGSDRQLHRATRHRPRRLTGGADSSDSMASHNSVRSRLRSCRHLYFHHGRRQLQIQSMRHRTAAAALHGSQRQLLQLQQHLEAQLQVQQLLLSREGSQDKLYRERECRRRTTADPSRDHGCLDIDISEQRRPVQLRPVHYSSARARQQQQDKPPLRQQAPFTVALPQQQNENSQGSDDELTKSPFMLVQQKQRPQELITHQLKRSVCETTTLAASLSHRISGAVTIHTNDLYVTPTMEGHTELVAEHRPAADAVDGANFACGCLLARPRDLNPQQGPITTPTRRRPDDHRQHQIGKSPNTPNSHSGDDCDSIATRAYQPPRPTRKVIILKPPDLAYVAASAFVVAAAAAVKAAVAAATAVAMRDITGDSGDGASPGTSGSATPSSCPQAPCLVLPSGDLKLRHHSPSPIRSFEADEPQVLTPPTAVSRPLAAVTQNAHAIGANTIGAANDYSATASGGASAAAASLIEPPSLTTVLRCQASPPRAPKEGLLLGRLDPGWSPSPPAYQQQTPLPERTWAAAATAAAAIAVDDSDESYSPVPGSSTPPPAGIQGRNPLAVMMPYDTHLVASFGRDPWVSGVDGAPPNTVTEQRNRLEPVLCSTVASLRGSFPGGPVMTPGCDVVTVIDPTGYAFAGSSPPNDVGEMFWQKGDGDTSPLYNLNNATRCATRAGLDGVTRNTDGRGASGASDAAVSAADVTPSAVAVTADGDRSGMPYNEHNMNTKGDVAAAPADVDGGVARVADVATVMATVTVTGAGDRGGAVGLAIPSTPPTPLQMAVAAAVTSHSVGMASAIHGSFSAAAVGSSPFVSKHTNGRTTVAVSPQPRTQTPPADRAAATAGHVAPPPPQATVEALAPGLAPWDNAPSKAVSKEHVAGASMPTAYGVRRSVERDDGTREAMTDTAPVSISGLTPRIISPRSVLSRSTAAAAAAAGVEREASAKAGNAVFGSMVADSPARVRPSRTVLQPRSPHGVLSGCTSVRSSLAAQALLCNSLKKGSATAASVAATLSPCSPPRPLPPSLTTGGMVLTAASQPSKSSTGLSTQSDSSKSLALGRRDLAASQSATPCTVSASGSIASSTAAKERTCKPAWVNPASPARPSRPAREAAAAGVEHRAQNSTPRSRLLALYVDQEATATSDLGRGHGHGRSSCATGGCSVPSFMNPTAASRAKTRPPVPSRAGTLRSKNADLIR</sequence>
<reference evidence="3" key="1">
    <citation type="journal article" date="2021" name="Proc. Natl. Acad. Sci. U.S.A.">
        <title>Three genomes in the algal genus Volvox reveal the fate of a haploid sex-determining region after a transition to homothallism.</title>
        <authorList>
            <person name="Yamamoto K."/>
            <person name="Hamaji T."/>
            <person name="Kawai-Toyooka H."/>
            <person name="Matsuzaki R."/>
            <person name="Takahashi F."/>
            <person name="Nishimura Y."/>
            <person name="Kawachi M."/>
            <person name="Noguchi H."/>
            <person name="Minakuchi Y."/>
            <person name="Umen J.G."/>
            <person name="Toyoda A."/>
            <person name="Nozaki H."/>
        </authorList>
    </citation>
    <scope>NUCLEOTIDE SEQUENCE</scope>
    <source>
        <strain evidence="3">NIES-3786</strain>
    </source>
</reference>
<feature type="region of interest" description="Disordered" evidence="1">
    <location>
        <begin position="1520"/>
        <end position="1574"/>
    </location>
</feature>
<dbReference type="Proteomes" id="UP000747110">
    <property type="component" value="Unassembled WGS sequence"/>
</dbReference>
<feature type="transmembrane region" description="Helical" evidence="2">
    <location>
        <begin position="15"/>
        <end position="34"/>
    </location>
</feature>
<feature type="region of interest" description="Disordered" evidence="1">
    <location>
        <begin position="1465"/>
        <end position="1503"/>
    </location>
</feature>
<evidence type="ECO:0000313" key="4">
    <source>
        <dbReference type="Proteomes" id="UP000747110"/>
    </source>
</evidence>
<organism evidence="3 4">
    <name type="scientific">Volvox reticuliferus</name>
    <dbReference type="NCBI Taxonomy" id="1737510"/>
    <lineage>
        <taxon>Eukaryota</taxon>
        <taxon>Viridiplantae</taxon>
        <taxon>Chlorophyta</taxon>
        <taxon>core chlorophytes</taxon>
        <taxon>Chlorophyceae</taxon>
        <taxon>CS clade</taxon>
        <taxon>Chlamydomonadales</taxon>
        <taxon>Volvocaceae</taxon>
        <taxon>Volvox</taxon>
    </lineage>
</organism>
<dbReference type="EMBL" id="BNCP01000089">
    <property type="protein sequence ID" value="GIL93140.1"/>
    <property type="molecule type" value="Genomic_DNA"/>
</dbReference>
<keyword evidence="2" id="KW-0472">Membrane</keyword>
<feature type="compositionally biased region" description="Polar residues" evidence="1">
    <location>
        <begin position="407"/>
        <end position="418"/>
    </location>
</feature>
<name>A0A8J4G1S7_9CHLO</name>
<feature type="region of interest" description="Disordered" evidence="1">
    <location>
        <begin position="180"/>
        <end position="274"/>
    </location>
</feature>
<feature type="compositionally biased region" description="Polar residues" evidence="1">
    <location>
        <begin position="234"/>
        <end position="246"/>
    </location>
</feature>
<feature type="region of interest" description="Disordered" evidence="1">
    <location>
        <begin position="1414"/>
        <end position="1433"/>
    </location>
</feature>
<proteinExistence type="predicted"/>
<feature type="compositionally biased region" description="Low complexity" evidence="1">
    <location>
        <begin position="251"/>
        <end position="266"/>
    </location>
</feature>
<feature type="region of interest" description="Disordered" evidence="1">
    <location>
        <begin position="1198"/>
        <end position="1226"/>
    </location>
</feature>
<accession>A0A8J4G1S7</accession>
<feature type="region of interest" description="Disordered" evidence="1">
    <location>
        <begin position="655"/>
        <end position="702"/>
    </location>
</feature>
<gene>
    <name evidence="3" type="ORF">Vretifemale_20599</name>
</gene>
<evidence type="ECO:0000256" key="1">
    <source>
        <dbReference type="SAM" id="MobiDB-lite"/>
    </source>
</evidence>
<feature type="region of interest" description="Disordered" evidence="1">
    <location>
        <begin position="487"/>
        <end position="510"/>
    </location>
</feature>
<keyword evidence="4" id="KW-1185">Reference proteome</keyword>
<feature type="region of interest" description="Disordered" evidence="1">
    <location>
        <begin position="51"/>
        <end position="94"/>
    </location>
</feature>
<feature type="compositionally biased region" description="Basic residues" evidence="1">
    <location>
        <begin position="393"/>
        <end position="402"/>
    </location>
</feature>
<feature type="compositionally biased region" description="Polar residues" evidence="1">
    <location>
        <begin position="1198"/>
        <end position="1213"/>
    </location>
</feature>
<feature type="compositionally biased region" description="Low complexity" evidence="1">
    <location>
        <begin position="1418"/>
        <end position="1433"/>
    </location>
</feature>
<dbReference type="PROSITE" id="PS51257">
    <property type="entry name" value="PROKAR_LIPOPROTEIN"/>
    <property type="match status" value="1"/>
</dbReference>
<evidence type="ECO:0000313" key="3">
    <source>
        <dbReference type="EMBL" id="GIL93140.1"/>
    </source>
</evidence>
<feature type="compositionally biased region" description="Low complexity" evidence="1">
    <location>
        <begin position="1476"/>
        <end position="1492"/>
    </location>
</feature>
<feature type="compositionally biased region" description="Low complexity" evidence="1">
    <location>
        <begin position="208"/>
        <end position="229"/>
    </location>
</feature>
<feature type="compositionally biased region" description="Basic and acidic residues" evidence="1">
    <location>
        <begin position="65"/>
        <end position="87"/>
    </location>
</feature>
<evidence type="ECO:0000256" key="2">
    <source>
        <dbReference type="SAM" id="Phobius"/>
    </source>
</evidence>
<keyword evidence="2" id="KW-1133">Transmembrane helix</keyword>
<feature type="region of interest" description="Disordered" evidence="1">
    <location>
        <begin position="1389"/>
        <end position="1409"/>
    </location>
</feature>
<protein>
    <submittedName>
        <fullName evidence="3">Uncharacterized protein</fullName>
    </submittedName>
</protein>
<feature type="compositionally biased region" description="Low complexity" evidence="1">
    <location>
        <begin position="180"/>
        <end position="200"/>
    </location>
</feature>